<feature type="compositionally biased region" description="Basic and acidic residues" evidence="2">
    <location>
        <begin position="221"/>
        <end position="235"/>
    </location>
</feature>
<reference evidence="3 4" key="1">
    <citation type="submission" date="2017-08" db="EMBL/GenBank/DDBJ databases">
        <title>Acidophilic green algal genome provides insights into adaptation to an acidic environment.</title>
        <authorList>
            <person name="Hirooka S."/>
            <person name="Hirose Y."/>
            <person name="Kanesaki Y."/>
            <person name="Higuchi S."/>
            <person name="Fujiwara T."/>
            <person name="Onuma R."/>
            <person name="Era A."/>
            <person name="Ohbayashi R."/>
            <person name="Uzuka A."/>
            <person name="Nozaki H."/>
            <person name="Yoshikawa H."/>
            <person name="Miyagishima S.Y."/>
        </authorList>
    </citation>
    <scope>NUCLEOTIDE SEQUENCE [LARGE SCALE GENOMIC DNA]</scope>
    <source>
        <strain evidence="3 4">NIES-2499</strain>
    </source>
</reference>
<keyword evidence="4" id="KW-1185">Reference proteome</keyword>
<feature type="region of interest" description="Disordered" evidence="2">
    <location>
        <begin position="328"/>
        <end position="360"/>
    </location>
</feature>
<feature type="compositionally biased region" description="Polar residues" evidence="2">
    <location>
        <begin position="330"/>
        <end position="356"/>
    </location>
</feature>
<evidence type="ECO:0000313" key="4">
    <source>
        <dbReference type="Proteomes" id="UP000232323"/>
    </source>
</evidence>
<sequence length="523" mass="56674">MMTGMCGQQETNVCTDGKSQFVTAEVLDYKPYPSWSPTREVRFPQARHSRFSDSATTHLRSIDAKLSVPQYEHQLQMQDTMMDTLSKHLAATYKENLSMRALLTLATTRAEIAELNLQNASMEAQAGEARAQWLENKLDQVTAEAAGLREGVSSLQERVAFISHSAEKKAAENQRSLYKILGLAAAAELRACLAAAEVHRLAIMLQSIDGDHRRVSNKRAQVKDHRRVSNERAQVKDQASFSKSNSSPTPSQGQRLVSAICSKIEQASRSASQTGSSSDHELSQTSLFCNARKKEAMNEEDEGNTTIVQGANPAAQQLVPPMQLEDVVGKQQQRNVSAGNIGKQQQRNVSAGNTQGIDDRDEGVQIMDTSSRGLYSAQSFTLCAPICSASPTPIANVNEKRVSLGGCETTKAALDAASVHEHEYPVSSGFPSLTILLGGDEDFTDSMLLDGKASRSPLRSIDGGVKFRKSCQAVADQLTQHSNVGSALQNQEADVLPQTNGSSSGAFLLKKAFQCFFCGADDI</sequence>
<evidence type="ECO:0000256" key="1">
    <source>
        <dbReference type="SAM" id="Coils"/>
    </source>
</evidence>
<proteinExistence type="predicted"/>
<organism evidence="3 4">
    <name type="scientific">Chlamydomonas eustigma</name>
    <dbReference type="NCBI Taxonomy" id="1157962"/>
    <lineage>
        <taxon>Eukaryota</taxon>
        <taxon>Viridiplantae</taxon>
        <taxon>Chlorophyta</taxon>
        <taxon>core chlorophytes</taxon>
        <taxon>Chlorophyceae</taxon>
        <taxon>CS clade</taxon>
        <taxon>Chlamydomonadales</taxon>
        <taxon>Chlamydomonadaceae</taxon>
        <taxon>Chlamydomonas</taxon>
    </lineage>
</organism>
<evidence type="ECO:0000313" key="3">
    <source>
        <dbReference type="EMBL" id="GAX74737.1"/>
    </source>
</evidence>
<feature type="region of interest" description="Disordered" evidence="2">
    <location>
        <begin position="213"/>
        <end position="255"/>
    </location>
</feature>
<dbReference type="EMBL" id="BEGY01000009">
    <property type="protein sequence ID" value="GAX74737.1"/>
    <property type="molecule type" value="Genomic_DNA"/>
</dbReference>
<protein>
    <submittedName>
        <fullName evidence="3">Uncharacterized protein</fullName>
    </submittedName>
</protein>
<name>A0A250WV74_9CHLO</name>
<dbReference type="AlphaFoldDB" id="A0A250WV74"/>
<feature type="coiled-coil region" evidence="1">
    <location>
        <begin position="105"/>
        <end position="158"/>
    </location>
</feature>
<feature type="compositionally biased region" description="Low complexity" evidence="2">
    <location>
        <begin position="240"/>
        <end position="251"/>
    </location>
</feature>
<accession>A0A250WV74</accession>
<evidence type="ECO:0000256" key="2">
    <source>
        <dbReference type="SAM" id="MobiDB-lite"/>
    </source>
</evidence>
<keyword evidence="1" id="KW-0175">Coiled coil</keyword>
<comment type="caution">
    <text evidence="3">The sequence shown here is derived from an EMBL/GenBank/DDBJ whole genome shotgun (WGS) entry which is preliminary data.</text>
</comment>
<gene>
    <name evidence="3" type="ORF">CEUSTIGMA_g2184.t1</name>
</gene>
<dbReference type="Proteomes" id="UP000232323">
    <property type="component" value="Unassembled WGS sequence"/>
</dbReference>